<accession>A0AAD9MUQ6</accession>
<keyword evidence="2" id="KW-1133">Transmembrane helix</keyword>
<feature type="domain" description="C-type lectin" evidence="3">
    <location>
        <begin position="268"/>
        <end position="398"/>
    </location>
</feature>
<dbReference type="Gene3D" id="3.10.100.10">
    <property type="entry name" value="Mannose-Binding Protein A, subunit A"/>
    <property type="match status" value="2"/>
</dbReference>
<feature type="domain" description="C-type lectin" evidence="3">
    <location>
        <begin position="182"/>
        <end position="247"/>
    </location>
</feature>
<feature type="region of interest" description="Disordered" evidence="1">
    <location>
        <begin position="861"/>
        <end position="890"/>
    </location>
</feature>
<evidence type="ECO:0000259" key="3">
    <source>
        <dbReference type="PROSITE" id="PS50041"/>
    </source>
</evidence>
<dbReference type="InterPro" id="IPR016186">
    <property type="entry name" value="C-type_lectin-like/link_sf"/>
</dbReference>
<feature type="transmembrane region" description="Helical" evidence="2">
    <location>
        <begin position="782"/>
        <end position="806"/>
    </location>
</feature>
<feature type="compositionally biased region" description="Polar residues" evidence="1">
    <location>
        <begin position="436"/>
        <end position="449"/>
    </location>
</feature>
<dbReference type="PROSITE" id="PS50041">
    <property type="entry name" value="C_TYPE_LECTIN_2"/>
    <property type="match status" value="2"/>
</dbReference>
<comment type="caution">
    <text evidence="4">The sequence shown here is derived from an EMBL/GenBank/DDBJ whole genome shotgun (WGS) entry which is preliminary data.</text>
</comment>
<dbReference type="InterPro" id="IPR001304">
    <property type="entry name" value="C-type_lectin-like"/>
</dbReference>
<feature type="region of interest" description="Disordered" evidence="1">
    <location>
        <begin position="531"/>
        <end position="598"/>
    </location>
</feature>
<evidence type="ECO:0000256" key="1">
    <source>
        <dbReference type="SAM" id="MobiDB-lite"/>
    </source>
</evidence>
<evidence type="ECO:0000313" key="4">
    <source>
        <dbReference type="EMBL" id="KAK2146170.1"/>
    </source>
</evidence>
<dbReference type="EMBL" id="JAODUP010000627">
    <property type="protein sequence ID" value="KAK2146170.1"/>
    <property type="molecule type" value="Genomic_DNA"/>
</dbReference>
<protein>
    <recommendedName>
        <fullName evidence="3">C-type lectin domain-containing protein</fullName>
    </recommendedName>
</protein>
<organism evidence="4 5">
    <name type="scientific">Paralvinella palmiformis</name>
    <dbReference type="NCBI Taxonomy" id="53620"/>
    <lineage>
        <taxon>Eukaryota</taxon>
        <taxon>Metazoa</taxon>
        <taxon>Spiralia</taxon>
        <taxon>Lophotrochozoa</taxon>
        <taxon>Annelida</taxon>
        <taxon>Polychaeta</taxon>
        <taxon>Sedentaria</taxon>
        <taxon>Canalipalpata</taxon>
        <taxon>Terebellida</taxon>
        <taxon>Terebelliformia</taxon>
        <taxon>Alvinellidae</taxon>
        <taxon>Paralvinella</taxon>
    </lineage>
</organism>
<proteinExistence type="predicted"/>
<dbReference type="CDD" id="cd00037">
    <property type="entry name" value="CLECT"/>
    <property type="match status" value="2"/>
</dbReference>
<evidence type="ECO:0000313" key="5">
    <source>
        <dbReference type="Proteomes" id="UP001208570"/>
    </source>
</evidence>
<gene>
    <name evidence="4" type="ORF">LSH36_627g01016</name>
</gene>
<feature type="region of interest" description="Disordered" evidence="1">
    <location>
        <begin position="755"/>
        <end position="774"/>
    </location>
</feature>
<dbReference type="InterPro" id="IPR016187">
    <property type="entry name" value="CTDL_fold"/>
</dbReference>
<keyword evidence="2" id="KW-0472">Membrane</keyword>
<dbReference type="SUPFAM" id="SSF56436">
    <property type="entry name" value="C-type lectin-like"/>
    <property type="match status" value="2"/>
</dbReference>
<keyword evidence="2" id="KW-0812">Transmembrane</keyword>
<dbReference type="Proteomes" id="UP001208570">
    <property type="component" value="Unassembled WGS sequence"/>
</dbReference>
<sequence>MDMQDSSTNGLPCDKGTRTRNKDLVSRRRGTEFIRLGIASTQASPDRQNICFDNKYVCTKCYYEYPEAAGMCYVLGVPERETWPGAYHGCVQHGGQLLMKPTSTRTAVVHEVVIDLRPRRLTTVRLYDNRLYYKLGPQSSVAAGSWIHSHSGTQLETGLGTGHFLRVCLSLIMQRENITEGWVGMVKVLVPWTWTGKRTREPPLDHLWAVNHPTPGDSEEDCVILDVQLRYKMATYPCHMRAGYVCQADVDTSLCQRAAVYVTEIIYHNGSCYLFVDGSRDQSKNVTWFEVARGCAELSYDFDGRSIAPNSVARPATIDSRELYEKIDKASPGMSHDISRYWIGLTRARWISSSGLIIDQFFLGGQQAIRCVTMVTSGGLIPVYKSYQCEAAFYYICQFDLMKVGDVPVPTESLPDGVTETSIRLNITTTRRKNGKTTATVSQPGGNKKTTTAATTTTTTTTIPAAIMSTSTIKPATKTSTTTMNSTANITTTISTASTSTTSSSSTTTTVPGVKVNATSSTTTVILSTLSTSRRLDKDGTAAPLPNNPEPLSHQDPADVTTKSSPVHDATSDSYKTPKPEIDSPPTPSLVPKPMTTSTPLKPCTNSFPLTLKVYITSQIRNASHAQKVNMITNNVTQRVTSLSDDVCLNISVSTLGKSLDEIRSGSVVKGIGYTIFMVFNYCDYNSLRLFRDLERESGSFWILVCFTGIPVQDQEKVKPILGRFDSVMQADDPRKLDDITSEVTNRVLNEQLPPATSSAVTETTNQGSGGATVNSSTNPKFILLVAGLPCIVILTILVVIVVLVVRRKANRQADGAALYPGLADSYEKISRDSVSSQSSGRDEHEQSGAFYLQNSTATQINPLNLDNPDPEESPADKSNPATPPIEKPSEVKLGLRTLERVKTSFKSVKRPKKFVHFAWDIKNGAKTINSGSRRPQRSLTLDRNYNGSARIKRSKKGVVILNAPKGGATIYTENTPNTLFYNCWTVPANGKQ</sequence>
<feature type="region of interest" description="Disordered" evidence="1">
    <location>
        <begin position="432"/>
        <end position="453"/>
    </location>
</feature>
<reference evidence="4" key="1">
    <citation type="journal article" date="2023" name="Mol. Biol. Evol.">
        <title>Third-Generation Sequencing Reveals the Adaptive Role of the Epigenome in Three Deep-Sea Polychaetes.</title>
        <authorList>
            <person name="Perez M."/>
            <person name="Aroh O."/>
            <person name="Sun Y."/>
            <person name="Lan Y."/>
            <person name="Juniper S.K."/>
            <person name="Young C.R."/>
            <person name="Angers B."/>
            <person name="Qian P.Y."/>
        </authorList>
    </citation>
    <scope>NUCLEOTIDE SEQUENCE</scope>
    <source>
        <strain evidence="4">P08H-3</strain>
    </source>
</reference>
<name>A0AAD9MUQ6_9ANNE</name>
<dbReference type="AlphaFoldDB" id="A0AAD9MUQ6"/>
<evidence type="ECO:0000256" key="2">
    <source>
        <dbReference type="SAM" id="Phobius"/>
    </source>
</evidence>
<keyword evidence="5" id="KW-1185">Reference proteome</keyword>